<dbReference type="GO" id="GO:0016301">
    <property type="term" value="F:kinase activity"/>
    <property type="evidence" value="ECO:0007669"/>
    <property type="project" value="UniProtKB-KW"/>
</dbReference>
<dbReference type="Pfam" id="PF04265">
    <property type="entry name" value="TPK_B1_binding"/>
    <property type="match status" value="1"/>
</dbReference>
<dbReference type="InterPro" id="IPR007373">
    <property type="entry name" value="Thiamin_PyroPKinase_B1-bd"/>
</dbReference>
<proteinExistence type="predicted"/>
<feature type="domain" description="Thiamin pyrophosphokinase thiamin-binding" evidence="6">
    <location>
        <begin position="149"/>
        <end position="215"/>
    </location>
</feature>
<keyword evidence="4" id="KW-0067">ATP-binding</keyword>
<evidence type="ECO:0000256" key="4">
    <source>
        <dbReference type="ARBA" id="ARBA00022840"/>
    </source>
</evidence>
<evidence type="ECO:0000256" key="2">
    <source>
        <dbReference type="ARBA" id="ARBA00022741"/>
    </source>
</evidence>
<organism evidence="7 8">
    <name type="scientific">Lactobacillus kimbladii</name>
    <dbReference type="NCBI Taxonomy" id="1218506"/>
    <lineage>
        <taxon>Bacteria</taxon>
        <taxon>Bacillati</taxon>
        <taxon>Bacillota</taxon>
        <taxon>Bacilli</taxon>
        <taxon>Lactobacillales</taxon>
        <taxon>Lactobacillaceae</taxon>
        <taxon>Lactobacillus</taxon>
    </lineage>
</organism>
<dbReference type="STRING" id="1218506.JF75_11730"/>
<comment type="caution">
    <text evidence="7">The sequence shown here is derived from an EMBL/GenBank/DDBJ whole genome shotgun (WGS) entry which is preliminary data.</text>
</comment>
<dbReference type="OrthoDB" id="9804377at2"/>
<protein>
    <recommendedName>
        <fullName evidence="5">Thiamine diphosphokinase</fullName>
        <ecNumber evidence="5">2.7.6.2</ecNumber>
    </recommendedName>
</protein>
<keyword evidence="1" id="KW-0808">Transferase</keyword>
<evidence type="ECO:0000313" key="8">
    <source>
        <dbReference type="Proteomes" id="UP000033612"/>
    </source>
</evidence>
<dbReference type="NCBIfam" id="TIGR01378">
    <property type="entry name" value="thi_PPkinase"/>
    <property type="match status" value="1"/>
</dbReference>
<dbReference type="RefSeq" id="WP_046332268.1">
    <property type="nucleotide sequence ID" value="NZ_JBHTBO010000014.1"/>
</dbReference>
<accession>A0A0F4LGL1</accession>
<dbReference type="GO" id="GO:0005524">
    <property type="term" value="F:ATP binding"/>
    <property type="evidence" value="ECO:0007669"/>
    <property type="project" value="UniProtKB-KW"/>
</dbReference>
<name>A0A0F4LGL1_9LACO</name>
<dbReference type="PANTHER" id="PTHR41299">
    <property type="entry name" value="THIAMINE PYROPHOSPHOKINASE"/>
    <property type="match status" value="1"/>
</dbReference>
<dbReference type="PANTHER" id="PTHR41299:SF1">
    <property type="entry name" value="THIAMINE PYROPHOSPHOKINASE"/>
    <property type="match status" value="1"/>
</dbReference>
<sequence length="229" mass="26013">MKAWALSGAPKQLWPKDLNQQLLTAKKSGDLIIGVDRGALLLKEMGMKIDVAEGDFDSLQKNELRLIEQNVRDIRYSIPEKDLTDTEMAIRCAFIDYHVSYLTLFGATGGRLDHFLSNLFMVLKPEFNQFAEKIELIDQQNSIRFYNCGHHVIKKLSTYKYFGVIPLTAVKNLKIAGAKYNLNDFNGVNPISFSSNEFLLNVNQFGLSFEKGVVAVIQSRDVNRFQNIK</sequence>
<dbReference type="InterPro" id="IPR053149">
    <property type="entry name" value="TPK"/>
</dbReference>
<evidence type="ECO:0000259" key="6">
    <source>
        <dbReference type="SMART" id="SM00983"/>
    </source>
</evidence>
<dbReference type="PATRIC" id="fig|1218506.3.peg.1238"/>
<dbReference type="AlphaFoldDB" id="A0A0F4LGL1"/>
<evidence type="ECO:0000256" key="3">
    <source>
        <dbReference type="ARBA" id="ARBA00022777"/>
    </source>
</evidence>
<dbReference type="GO" id="GO:0030975">
    <property type="term" value="F:thiamine binding"/>
    <property type="evidence" value="ECO:0007669"/>
    <property type="project" value="InterPro"/>
</dbReference>
<evidence type="ECO:0000256" key="5">
    <source>
        <dbReference type="NCBIfam" id="TIGR01378"/>
    </source>
</evidence>
<dbReference type="GO" id="GO:0004788">
    <property type="term" value="F:thiamine diphosphokinase activity"/>
    <property type="evidence" value="ECO:0007669"/>
    <property type="project" value="UniProtKB-UniRule"/>
</dbReference>
<reference evidence="7 8" key="1">
    <citation type="submission" date="2015-01" db="EMBL/GenBank/DDBJ databases">
        <title>Comparative genomics of the lactic acid bacteria isolated from the honey bee gut.</title>
        <authorList>
            <person name="Ellegaard K.M."/>
            <person name="Tamarit D."/>
            <person name="Javelind E."/>
            <person name="Olofsson T."/>
            <person name="Andersson S.G."/>
            <person name="Vasquez A."/>
        </authorList>
    </citation>
    <scope>NUCLEOTIDE SEQUENCE [LARGE SCALE GENOMIC DNA]</scope>
    <source>
        <strain evidence="7 8">Hma2</strain>
    </source>
</reference>
<dbReference type="SUPFAM" id="SSF63999">
    <property type="entry name" value="Thiamin pyrophosphokinase, catalytic domain"/>
    <property type="match status" value="1"/>
</dbReference>
<keyword evidence="2" id="KW-0547">Nucleotide-binding</keyword>
<dbReference type="Pfam" id="PF04263">
    <property type="entry name" value="TPK_catalytic"/>
    <property type="match status" value="1"/>
</dbReference>
<gene>
    <name evidence="7" type="ORF">JF75_11730</name>
</gene>
<dbReference type="HOGENOM" id="CLU_044237_1_0_9"/>
<dbReference type="EC" id="2.7.6.2" evidence="5"/>
<dbReference type="Gene3D" id="3.40.50.10240">
    <property type="entry name" value="Thiamin pyrophosphokinase, catalytic domain"/>
    <property type="match status" value="1"/>
</dbReference>
<keyword evidence="8" id="KW-1185">Reference proteome</keyword>
<keyword evidence="3 7" id="KW-0418">Kinase</keyword>
<dbReference type="InterPro" id="IPR036759">
    <property type="entry name" value="TPK_catalytic_sf"/>
</dbReference>
<dbReference type="InterPro" id="IPR007371">
    <property type="entry name" value="TPK_catalytic"/>
</dbReference>
<dbReference type="GO" id="GO:0009229">
    <property type="term" value="P:thiamine diphosphate biosynthetic process"/>
    <property type="evidence" value="ECO:0007669"/>
    <property type="project" value="InterPro"/>
</dbReference>
<evidence type="ECO:0000256" key="1">
    <source>
        <dbReference type="ARBA" id="ARBA00022679"/>
    </source>
</evidence>
<dbReference type="CDD" id="cd07995">
    <property type="entry name" value="TPK"/>
    <property type="match status" value="1"/>
</dbReference>
<dbReference type="GO" id="GO:0006772">
    <property type="term" value="P:thiamine metabolic process"/>
    <property type="evidence" value="ECO:0007669"/>
    <property type="project" value="UniProtKB-UniRule"/>
</dbReference>
<dbReference type="EMBL" id="JXLH01000015">
    <property type="protein sequence ID" value="KJY57962.1"/>
    <property type="molecule type" value="Genomic_DNA"/>
</dbReference>
<dbReference type="Proteomes" id="UP000033612">
    <property type="component" value="Unassembled WGS sequence"/>
</dbReference>
<evidence type="ECO:0000313" key="7">
    <source>
        <dbReference type="EMBL" id="KJY57962.1"/>
    </source>
</evidence>
<dbReference type="InterPro" id="IPR006282">
    <property type="entry name" value="Thi_PPkinase"/>
</dbReference>
<dbReference type="SMART" id="SM00983">
    <property type="entry name" value="TPK_B1_binding"/>
    <property type="match status" value="1"/>
</dbReference>